<reference evidence="2" key="1">
    <citation type="submission" date="2014-12" db="EMBL/GenBank/DDBJ databases">
        <title>Insight into the proteome of Arion vulgaris.</title>
        <authorList>
            <person name="Aradska J."/>
            <person name="Bulat T."/>
            <person name="Smidak R."/>
            <person name="Sarate P."/>
            <person name="Gangsoo J."/>
            <person name="Sialana F."/>
            <person name="Bilban M."/>
            <person name="Lubec G."/>
        </authorList>
    </citation>
    <scope>NUCLEOTIDE SEQUENCE</scope>
    <source>
        <tissue evidence="2">Skin</tissue>
    </source>
</reference>
<accession>A0A0B7B4P2</accession>
<dbReference type="EMBL" id="HACG01040215">
    <property type="protein sequence ID" value="CEK87080.1"/>
    <property type="molecule type" value="Transcribed_RNA"/>
</dbReference>
<evidence type="ECO:0000313" key="2">
    <source>
        <dbReference type="EMBL" id="CEK87080.1"/>
    </source>
</evidence>
<name>A0A0B7B4P2_9EUPU</name>
<sequence length="56" mass="6468">MHTNLKMHDMNTTNWKKSATERSSLKKALTGKTRLGHLADIKHTRRKKDTVHTKSP</sequence>
<dbReference type="AlphaFoldDB" id="A0A0B7B4P2"/>
<protein>
    <submittedName>
        <fullName evidence="2">Uncharacterized protein</fullName>
    </submittedName>
</protein>
<evidence type="ECO:0000256" key="1">
    <source>
        <dbReference type="SAM" id="MobiDB-lite"/>
    </source>
</evidence>
<proteinExistence type="predicted"/>
<feature type="region of interest" description="Disordered" evidence="1">
    <location>
        <begin position="1"/>
        <end position="56"/>
    </location>
</feature>
<organism evidence="2">
    <name type="scientific">Arion vulgaris</name>
    <dbReference type="NCBI Taxonomy" id="1028688"/>
    <lineage>
        <taxon>Eukaryota</taxon>
        <taxon>Metazoa</taxon>
        <taxon>Spiralia</taxon>
        <taxon>Lophotrochozoa</taxon>
        <taxon>Mollusca</taxon>
        <taxon>Gastropoda</taxon>
        <taxon>Heterobranchia</taxon>
        <taxon>Euthyneura</taxon>
        <taxon>Panpulmonata</taxon>
        <taxon>Eupulmonata</taxon>
        <taxon>Stylommatophora</taxon>
        <taxon>Helicina</taxon>
        <taxon>Arionoidea</taxon>
        <taxon>Arionidae</taxon>
        <taxon>Arion</taxon>
    </lineage>
</organism>
<feature type="compositionally biased region" description="Basic residues" evidence="1">
    <location>
        <begin position="43"/>
        <end position="56"/>
    </location>
</feature>
<gene>
    <name evidence="2" type="primary">ORF157232</name>
</gene>